<dbReference type="Pfam" id="PF13516">
    <property type="entry name" value="LRR_6"/>
    <property type="match status" value="2"/>
</dbReference>
<evidence type="ECO:0000256" key="12">
    <source>
        <dbReference type="ARBA" id="ARBA00023288"/>
    </source>
</evidence>
<evidence type="ECO:0000256" key="7">
    <source>
        <dbReference type="ARBA" id="ARBA00022786"/>
    </source>
</evidence>
<dbReference type="GO" id="GO:0016567">
    <property type="term" value="P:protein ubiquitination"/>
    <property type="evidence" value="ECO:0007669"/>
    <property type="project" value="UniProtKB-ARBA"/>
</dbReference>
<dbReference type="SMART" id="SM00256">
    <property type="entry name" value="FBOX"/>
    <property type="match status" value="1"/>
</dbReference>
<dbReference type="Ensembl" id="ENSCRFT00000004099.1">
    <property type="protein sequence ID" value="ENSCRFP00000003943.1"/>
    <property type="gene ID" value="ENSCRFG00000003180.1"/>
</dbReference>
<reference evidence="18" key="1">
    <citation type="submission" date="2025-08" db="UniProtKB">
        <authorList>
            <consortium name="Ensembl"/>
        </authorList>
    </citation>
    <scope>IDENTIFICATION</scope>
</reference>
<dbReference type="AlphaFoldDB" id="A0A8C3QG85"/>
<evidence type="ECO:0000256" key="2">
    <source>
        <dbReference type="ARBA" id="ARBA00004906"/>
    </source>
</evidence>
<evidence type="ECO:0000256" key="15">
    <source>
        <dbReference type="ARBA" id="ARBA00070275"/>
    </source>
</evidence>
<dbReference type="SMART" id="SM00367">
    <property type="entry name" value="LRR_CC"/>
    <property type="match status" value="11"/>
</dbReference>
<dbReference type="FunFam" id="3.80.10.10:FF:000042">
    <property type="entry name" value="F-box/LRR-repeat protein 20 isoform 2"/>
    <property type="match status" value="1"/>
</dbReference>
<feature type="domain" description="F-box" evidence="17">
    <location>
        <begin position="190"/>
        <end position="236"/>
    </location>
</feature>
<evidence type="ECO:0000256" key="13">
    <source>
        <dbReference type="ARBA" id="ARBA00023289"/>
    </source>
</evidence>
<dbReference type="GO" id="GO:0031347">
    <property type="term" value="P:regulation of defense response"/>
    <property type="evidence" value="ECO:0007669"/>
    <property type="project" value="UniProtKB-ARBA"/>
</dbReference>
<dbReference type="Pfam" id="PF12937">
    <property type="entry name" value="F-box-like"/>
    <property type="match status" value="1"/>
</dbReference>
<sequence>MFWTLPDFVVPLFTSTFSITETNPAAPAPSTSGGDSGCSLLFLSPPAPWPDVWSVKPPSLDVPVPWCTPQNAEGASPVSASSQSHPNCHFLHWSSCKSQFMFNLSIPRASLHRVLRYFDAVLHPAVVQCRSCKAAAQSLSVRNLLMQIPGNSLVNQPPLPWGGAGLCSFDLWLSCAVFLCLQMFSNNDEAAINKKLPKELLLRIFSFLDVVTLCRCAQVSRAWNVLALDGSNWQRIDLFDFQRDIEGRVVENISKRCGGFLRKLSLRGCLGVGDNALRTFAQNCRNIEVLNLNGCTKITDATCTSLSKFCSKLRHLDLASCTSITNLSLKALSEGCPLLEQLIISWCDQVTKDGIQALVRGCGGLRALSLKGCTQLEDEALKFIGAHCPELVTLNLQTCLQITDDGLITICRGCHKLQSLCASGCSNITDAILNALGQNCPRLRILEVARCSQLTDVGFTTLARNCHELEKMDLEECVQITDSTLIQLSIHCPRLQVLSLSHCELITDDGIRHLGNGACAHDRLEVIELDNCPLITDASLEHLKSCHSLERIELYDCQQITRAGIKRLRVSGAGPGSGGCPRGGGRAPLAQPQLLLCAQQGCGDHQRRVWGHGKLKWLGLDGLHCAGLFQPGLGQFQGFIFLWKAQMVWVGHFALSWVVPAWPWTLPGIQGSIFLWKAETVWAG</sequence>
<dbReference type="SUPFAM" id="SSF52047">
    <property type="entry name" value="RNI-like"/>
    <property type="match status" value="1"/>
</dbReference>
<keyword evidence="6" id="KW-0677">Repeat</keyword>
<evidence type="ECO:0000256" key="6">
    <source>
        <dbReference type="ARBA" id="ARBA00022737"/>
    </source>
</evidence>
<name>A0A8C3QG85_9PASS</name>
<dbReference type="GO" id="GO:0005737">
    <property type="term" value="C:cytoplasm"/>
    <property type="evidence" value="ECO:0007669"/>
    <property type="project" value="TreeGrafter"/>
</dbReference>
<dbReference type="InterPro" id="IPR001810">
    <property type="entry name" value="F-box_dom"/>
</dbReference>
<reference evidence="18" key="2">
    <citation type="submission" date="2025-09" db="UniProtKB">
        <authorList>
            <consortium name="Ensembl"/>
        </authorList>
    </citation>
    <scope>IDENTIFICATION</scope>
</reference>
<dbReference type="PANTHER" id="PTHR13382:SF62">
    <property type="entry name" value="F-BOX_LRR-REPEAT PROTEIN 20"/>
    <property type="match status" value="1"/>
</dbReference>
<keyword evidence="8" id="KW-0106">Calcium</keyword>
<dbReference type="Proteomes" id="UP000694396">
    <property type="component" value="Unplaced"/>
</dbReference>
<evidence type="ECO:0000256" key="14">
    <source>
        <dbReference type="ARBA" id="ARBA00065449"/>
    </source>
</evidence>
<evidence type="ECO:0000259" key="17">
    <source>
        <dbReference type="PROSITE" id="PS50181"/>
    </source>
</evidence>
<evidence type="ECO:0000256" key="16">
    <source>
        <dbReference type="ARBA" id="ARBA00077972"/>
    </source>
</evidence>
<dbReference type="InterPro" id="IPR001611">
    <property type="entry name" value="Leu-rich_rpt"/>
</dbReference>
<dbReference type="FunFam" id="1.20.1280.50:FF:000013">
    <property type="entry name" value="F-box/LRR-repeat protein 20 isoform X1"/>
    <property type="match status" value="1"/>
</dbReference>
<keyword evidence="13" id="KW-0636">Prenylation</keyword>
<dbReference type="PANTHER" id="PTHR13382">
    <property type="entry name" value="MITOCHONDRIAL ATP SYNTHASE COUPLING FACTOR B"/>
    <property type="match status" value="1"/>
</dbReference>
<keyword evidence="19" id="KW-1185">Reference proteome</keyword>
<keyword evidence="3" id="KW-1017">Isopeptide bond</keyword>
<dbReference type="Gene3D" id="3.80.10.10">
    <property type="entry name" value="Ribonuclease Inhibitor"/>
    <property type="match status" value="2"/>
</dbReference>
<evidence type="ECO:0000256" key="5">
    <source>
        <dbReference type="ARBA" id="ARBA00022614"/>
    </source>
</evidence>
<dbReference type="InterPro" id="IPR006553">
    <property type="entry name" value="Leu-rich_rpt_Cys-con_subtyp"/>
</dbReference>
<keyword evidence="7" id="KW-0833">Ubl conjugation pathway</keyword>
<dbReference type="InterPro" id="IPR050648">
    <property type="entry name" value="F-box_LRR-repeat"/>
</dbReference>
<comment type="subcellular location">
    <subcellularLocation>
        <location evidence="1">Membrane</location>
        <topology evidence="1">Lipid-anchor</topology>
    </subcellularLocation>
</comment>
<keyword evidence="12" id="KW-0449">Lipoprotein</keyword>
<evidence type="ECO:0000256" key="11">
    <source>
        <dbReference type="ARBA" id="ARBA00023136"/>
    </source>
</evidence>
<evidence type="ECO:0000313" key="18">
    <source>
        <dbReference type="Ensembl" id="ENSCRFP00000003943.1"/>
    </source>
</evidence>
<comment type="subunit">
    <text evidence="14">Part of the SCF (SKP1-CUL1-F-box) E3 ubiquitin-protein ligase complex SCF(FBXL2) composed of CUL1, SKP1, RBX1 and FBXL2. Interacts with calmodulin; may antagonize substrate ubiquitination by SCF(FBXL2). May interact with PIK3R1. Interacts with PTPN13.</text>
</comment>
<evidence type="ECO:0000256" key="8">
    <source>
        <dbReference type="ARBA" id="ARBA00022837"/>
    </source>
</evidence>
<accession>A0A8C3QG85</accession>
<evidence type="ECO:0000256" key="4">
    <source>
        <dbReference type="ARBA" id="ARBA00022553"/>
    </source>
</evidence>
<dbReference type="CDD" id="cd22115">
    <property type="entry name" value="F-box_FBXL2-like"/>
    <property type="match status" value="1"/>
</dbReference>
<dbReference type="GO" id="GO:0005516">
    <property type="term" value="F:calmodulin binding"/>
    <property type="evidence" value="ECO:0007669"/>
    <property type="project" value="UniProtKB-KW"/>
</dbReference>
<dbReference type="GO" id="GO:0031146">
    <property type="term" value="P:SCF-dependent proteasomal ubiquitin-dependent protein catabolic process"/>
    <property type="evidence" value="ECO:0007669"/>
    <property type="project" value="UniProtKB-ARBA"/>
</dbReference>
<keyword evidence="4" id="KW-0597">Phosphoprotein</keyword>
<keyword evidence="5" id="KW-0433">Leucine-rich repeat</keyword>
<dbReference type="InterPro" id="IPR032675">
    <property type="entry name" value="LRR_dom_sf"/>
</dbReference>
<dbReference type="PROSITE" id="PS50181">
    <property type="entry name" value="FBOX"/>
    <property type="match status" value="1"/>
</dbReference>
<organism evidence="18 19">
    <name type="scientific">Cyanoderma ruficeps</name>
    <name type="common">rufous-capped babbler</name>
    <dbReference type="NCBI Taxonomy" id="181631"/>
    <lineage>
        <taxon>Eukaryota</taxon>
        <taxon>Metazoa</taxon>
        <taxon>Chordata</taxon>
        <taxon>Craniata</taxon>
        <taxon>Vertebrata</taxon>
        <taxon>Euteleostomi</taxon>
        <taxon>Archelosauria</taxon>
        <taxon>Archosauria</taxon>
        <taxon>Dinosauria</taxon>
        <taxon>Saurischia</taxon>
        <taxon>Theropoda</taxon>
        <taxon>Coelurosauria</taxon>
        <taxon>Aves</taxon>
        <taxon>Neognathae</taxon>
        <taxon>Neoaves</taxon>
        <taxon>Telluraves</taxon>
        <taxon>Australaves</taxon>
        <taxon>Passeriformes</taxon>
        <taxon>Sylvioidea</taxon>
        <taxon>Timaliidae</taxon>
        <taxon>Cyanoderma</taxon>
    </lineage>
</organism>
<dbReference type="GO" id="GO:1990756">
    <property type="term" value="F:ubiquitin-like ligase-substrate adaptor activity"/>
    <property type="evidence" value="ECO:0007669"/>
    <property type="project" value="UniProtKB-ARBA"/>
</dbReference>
<keyword evidence="10" id="KW-0112">Calmodulin-binding</keyword>
<evidence type="ECO:0000313" key="19">
    <source>
        <dbReference type="Proteomes" id="UP000694396"/>
    </source>
</evidence>
<dbReference type="FunFam" id="3.80.10.10:FF:000060">
    <property type="entry name" value="F-box/LRR-repeat protein 20 isoform 2"/>
    <property type="match status" value="1"/>
</dbReference>
<evidence type="ECO:0000256" key="9">
    <source>
        <dbReference type="ARBA" id="ARBA00022843"/>
    </source>
</evidence>
<proteinExistence type="predicted"/>
<evidence type="ECO:0000256" key="1">
    <source>
        <dbReference type="ARBA" id="ARBA00004635"/>
    </source>
</evidence>
<keyword evidence="9" id="KW-0832">Ubl conjugation</keyword>
<evidence type="ECO:0000256" key="3">
    <source>
        <dbReference type="ARBA" id="ARBA00022499"/>
    </source>
</evidence>
<comment type="pathway">
    <text evidence="2">Protein modification; protein ubiquitination.</text>
</comment>
<dbReference type="Pfam" id="PF25372">
    <property type="entry name" value="DUF7885"/>
    <property type="match status" value="1"/>
</dbReference>
<keyword evidence="11" id="KW-0472">Membrane</keyword>
<protein>
    <recommendedName>
        <fullName evidence="15">F-box/LRR-repeat protein 2</fullName>
    </recommendedName>
    <alternativeName>
        <fullName evidence="16">F-box and leucine-rich repeat protein 2</fullName>
    </alternativeName>
</protein>
<dbReference type="GO" id="GO:0016020">
    <property type="term" value="C:membrane"/>
    <property type="evidence" value="ECO:0007669"/>
    <property type="project" value="UniProtKB-SubCell"/>
</dbReference>
<dbReference type="InterPro" id="IPR057207">
    <property type="entry name" value="FBXL15_LRR"/>
</dbReference>
<evidence type="ECO:0000256" key="10">
    <source>
        <dbReference type="ARBA" id="ARBA00022860"/>
    </source>
</evidence>